<dbReference type="GO" id="GO:0005634">
    <property type="term" value="C:nucleus"/>
    <property type="evidence" value="ECO:0007669"/>
    <property type="project" value="UniProtKB-SubCell"/>
</dbReference>
<organism evidence="4 5">
    <name type="scientific">Dibothriocephalus latus</name>
    <name type="common">Fish tapeworm</name>
    <name type="synonym">Diphyllobothrium latum</name>
    <dbReference type="NCBI Taxonomy" id="60516"/>
    <lineage>
        <taxon>Eukaryota</taxon>
        <taxon>Metazoa</taxon>
        <taxon>Spiralia</taxon>
        <taxon>Lophotrochozoa</taxon>
        <taxon>Platyhelminthes</taxon>
        <taxon>Cestoda</taxon>
        <taxon>Eucestoda</taxon>
        <taxon>Diphyllobothriidea</taxon>
        <taxon>Diphyllobothriidae</taxon>
        <taxon>Dibothriocephalus</taxon>
    </lineage>
</organism>
<dbReference type="Proteomes" id="UP000281553">
    <property type="component" value="Unassembled WGS sequence"/>
</dbReference>
<name>A0A3P7R673_DIBLA</name>
<dbReference type="InterPro" id="IPR014001">
    <property type="entry name" value="Helicase_ATP-bd"/>
</dbReference>
<feature type="domain" description="Helicase ATP-binding" evidence="3">
    <location>
        <begin position="18"/>
        <end position="97"/>
    </location>
</feature>
<dbReference type="Gene3D" id="3.40.50.10810">
    <property type="entry name" value="Tandem AAA-ATPase domain"/>
    <property type="match status" value="1"/>
</dbReference>
<comment type="subcellular location">
    <subcellularLocation>
        <location evidence="1">Nucleus</location>
    </subcellularLocation>
</comment>
<dbReference type="InterPro" id="IPR000330">
    <property type="entry name" value="SNF2_N"/>
</dbReference>
<dbReference type="PANTHER" id="PTHR45623:SF17">
    <property type="entry name" value="CHROMODOMAIN-HELICASE-DNA-BINDING PROTEIN 3-RELATED"/>
    <property type="match status" value="1"/>
</dbReference>
<dbReference type="PANTHER" id="PTHR45623">
    <property type="entry name" value="CHROMODOMAIN-HELICASE-DNA-BINDING PROTEIN 3-RELATED-RELATED"/>
    <property type="match status" value="1"/>
</dbReference>
<dbReference type="EMBL" id="UYRU01093660">
    <property type="protein sequence ID" value="VDN38666.1"/>
    <property type="molecule type" value="Genomic_DNA"/>
</dbReference>
<dbReference type="OrthoDB" id="6286179at2759"/>
<evidence type="ECO:0000256" key="2">
    <source>
        <dbReference type="ARBA" id="ARBA00023242"/>
    </source>
</evidence>
<keyword evidence="5" id="KW-1185">Reference proteome</keyword>
<dbReference type="InterPro" id="IPR038718">
    <property type="entry name" value="SNF2-like_sf"/>
</dbReference>
<proteinExistence type="predicted"/>
<dbReference type="GO" id="GO:0003682">
    <property type="term" value="F:chromatin binding"/>
    <property type="evidence" value="ECO:0007669"/>
    <property type="project" value="TreeGrafter"/>
</dbReference>
<sequence>MEGGVLYPYQLEGVRWLRHSLYQGINTILADEMGLGKTVQVIAMLYSLFKEDKNPGPFLIVAPLCTVMNWEQEFFFWAPELHVVVYAGDKTVRAMIR</sequence>
<dbReference type="SUPFAM" id="SSF52540">
    <property type="entry name" value="P-loop containing nucleoside triphosphate hydrolases"/>
    <property type="match status" value="1"/>
</dbReference>
<dbReference type="GO" id="GO:0016887">
    <property type="term" value="F:ATP hydrolysis activity"/>
    <property type="evidence" value="ECO:0007669"/>
    <property type="project" value="TreeGrafter"/>
</dbReference>
<dbReference type="Pfam" id="PF00176">
    <property type="entry name" value="SNF2-rel_dom"/>
    <property type="match status" value="1"/>
</dbReference>
<evidence type="ECO:0000256" key="1">
    <source>
        <dbReference type="ARBA" id="ARBA00004123"/>
    </source>
</evidence>
<reference evidence="4 5" key="1">
    <citation type="submission" date="2018-11" db="EMBL/GenBank/DDBJ databases">
        <authorList>
            <consortium name="Pathogen Informatics"/>
        </authorList>
    </citation>
    <scope>NUCLEOTIDE SEQUENCE [LARGE SCALE GENOMIC DNA]</scope>
</reference>
<dbReference type="GO" id="GO:0042393">
    <property type="term" value="F:histone binding"/>
    <property type="evidence" value="ECO:0007669"/>
    <property type="project" value="TreeGrafter"/>
</dbReference>
<accession>A0A3P7R673</accession>
<dbReference type="GO" id="GO:0003677">
    <property type="term" value="F:DNA binding"/>
    <property type="evidence" value="ECO:0007669"/>
    <property type="project" value="TreeGrafter"/>
</dbReference>
<evidence type="ECO:0000313" key="5">
    <source>
        <dbReference type="Proteomes" id="UP000281553"/>
    </source>
</evidence>
<dbReference type="GO" id="GO:0140658">
    <property type="term" value="F:ATP-dependent chromatin remodeler activity"/>
    <property type="evidence" value="ECO:0007669"/>
    <property type="project" value="TreeGrafter"/>
</dbReference>
<evidence type="ECO:0000259" key="3">
    <source>
        <dbReference type="PROSITE" id="PS51192"/>
    </source>
</evidence>
<dbReference type="PROSITE" id="PS51192">
    <property type="entry name" value="HELICASE_ATP_BIND_1"/>
    <property type="match status" value="1"/>
</dbReference>
<protein>
    <recommendedName>
        <fullName evidence="3">Helicase ATP-binding domain-containing protein</fullName>
    </recommendedName>
</protein>
<dbReference type="AlphaFoldDB" id="A0A3P7R673"/>
<dbReference type="GO" id="GO:0005524">
    <property type="term" value="F:ATP binding"/>
    <property type="evidence" value="ECO:0007669"/>
    <property type="project" value="InterPro"/>
</dbReference>
<evidence type="ECO:0000313" key="4">
    <source>
        <dbReference type="EMBL" id="VDN38666.1"/>
    </source>
</evidence>
<keyword evidence="2" id="KW-0539">Nucleus</keyword>
<dbReference type="GO" id="GO:0000785">
    <property type="term" value="C:chromatin"/>
    <property type="evidence" value="ECO:0007669"/>
    <property type="project" value="TreeGrafter"/>
</dbReference>
<gene>
    <name evidence="4" type="ORF">DILT_LOCUS17662</name>
</gene>
<dbReference type="InterPro" id="IPR027417">
    <property type="entry name" value="P-loop_NTPase"/>
</dbReference>